<evidence type="ECO:0000313" key="5">
    <source>
        <dbReference type="EMBL" id="CAE6972639.1"/>
    </source>
</evidence>
<dbReference type="Pfam" id="PF17177">
    <property type="entry name" value="PPR_long"/>
    <property type="match status" value="1"/>
</dbReference>
<dbReference type="InterPro" id="IPR050872">
    <property type="entry name" value="PPR_P_subfamily"/>
</dbReference>
<feature type="domain" description="PROP1-like PPR" evidence="4">
    <location>
        <begin position="285"/>
        <end position="435"/>
    </location>
</feature>
<dbReference type="PANTHER" id="PTHR46128:SF329">
    <property type="entry name" value="MITOCHONDRIAL GROUP I INTRON SPLICING FACTOR DMR1"/>
    <property type="match status" value="1"/>
</dbReference>
<feature type="repeat" description="PPR" evidence="3">
    <location>
        <begin position="384"/>
        <end position="418"/>
    </location>
</feature>
<dbReference type="InterPro" id="IPR002885">
    <property type="entry name" value="PPR_rpt"/>
</dbReference>
<feature type="repeat" description="PPR" evidence="3">
    <location>
        <begin position="209"/>
        <end position="243"/>
    </location>
</feature>
<dbReference type="Pfam" id="PF13812">
    <property type="entry name" value="PPR_3"/>
    <property type="match status" value="1"/>
</dbReference>
<reference evidence="5" key="1">
    <citation type="submission" date="2021-02" db="EMBL/GenBank/DDBJ databases">
        <authorList>
            <person name="Dougan E. K."/>
            <person name="Rhodes N."/>
            <person name="Thang M."/>
            <person name="Chan C."/>
        </authorList>
    </citation>
    <scope>NUCLEOTIDE SEQUENCE</scope>
</reference>
<dbReference type="NCBIfam" id="TIGR00756">
    <property type="entry name" value="PPR"/>
    <property type="match status" value="6"/>
</dbReference>
<comment type="caution">
    <text evidence="5">The sequence shown here is derived from an EMBL/GenBank/DDBJ whole genome shotgun (WGS) entry which is preliminary data.</text>
</comment>
<evidence type="ECO:0000313" key="6">
    <source>
        <dbReference type="Proteomes" id="UP000604046"/>
    </source>
</evidence>
<dbReference type="Gene3D" id="1.25.40.10">
    <property type="entry name" value="Tetratricopeptide repeat domain"/>
    <property type="match status" value="4"/>
</dbReference>
<sequence length="650" mass="71664">MGRGVACDVYRVSPVTSVPVLQIRWLKKSQGRAGIPTGFQTSLSVVSVDFSLWLHDQALPTRSVQDFLIAVQVRVAVGAKTKSKDAPHYLLETYANLDKLDQAMAFLEELQNTEARWLVRHEMPRFGLLPNEGSLNLLMDSAARSGPRYLDEAFDILEADPTASAVLDARYTVSILTKHLSDRISDKRRVPRGVAMVERFLQTQPEDVDEVLVNSLLDVFCKLGDMPRLEATLGKMKEYGIKGSAVTYGTIVKAYGHAGNIDRVVEAWAEMHREGLEANAVTYGCMLDACVKCGHLDKALQTFEIMKQRGLHRNTILYATLIKGFAKSKDPSAAMNLYREMRSEQVPCNVVVFNSLIDACVRACDLQGAAEVLQEMTATNVKPDLITFSTLIKGYCSSGDLPKAMRLQEELQARHLECDEIVYNSLLEGCVKAGDLQLGLRMFSEMRHKHVRPSAVTFSILVKLLAHAGRLDLAVHLVAKEMRQIHGVQPTRMVWSCLITSCLKSRDLSRAVMALDLLDNDAVSLGTALPWRVSMYGAVIEASIARGEVGTALQLTDCAFNRVNRAEPEQDPRAEVLSECMFAVAAVAYAPWPPESFTSASPEGPALSVDLLRRVFETAGMRGLEVAASVGKLGRRRVFVEGFARDSGQS</sequence>
<keyword evidence="6" id="KW-1185">Reference proteome</keyword>
<organism evidence="5 6">
    <name type="scientific">Symbiodinium natans</name>
    <dbReference type="NCBI Taxonomy" id="878477"/>
    <lineage>
        <taxon>Eukaryota</taxon>
        <taxon>Sar</taxon>
        <taxon>Alveolata</taxon>
        <taxon>Dinophyceae</taxon>
        <taxon>Suessiales</taxon>
        <taxon>Symbiodiniaceae</taxon>
        <taxon>Symbiodinium</taxon>
    </lineage>
</organism>
<name>A0A812I338_9DINO</name>
<gene>
    <name evidence="5" type="primary">EMB1025</name>
    <name evidence="5" type="ORF">SNAT2548_LOCUS2722</name>
</gene>
<dbReference type="EMBL" id="CAJNDS010000163">
    <property type="protein sequence ID" value="CAE6972639.1"/>
    <property type="molecule type" value="Genomic_DNA"/>
</dbReference>
<protein>
    <submittedName>
        <fullName evidence="5">EMB1025 protein</fullName>
    </submittedName>
</protein>
<dbReference type="AlphaFoldDB" id="A0A812I338"/>
<feature type="repeat" description="PPR" evidence="3">
    <location>
        <begin position="349"/>
        <end position="383"/>
    </location>
</feature>
<evidence type="ECO:0000256" key="3">
    <source>
        <dbReference type="PROSITE-ProRule" id="PRU00708"/>
    </source>
</evidence>
<feature type="repeat" description="PPR" evidence="3">
    <location>
        <begin position="279"/>
        <end position="313"/>
    </location>
</feature>
<comment type="similarity">
    <text evidence="1">Belongs to the PPR family. P subfamily.</text>
</comment>
<accession>A0A812I338</accession>
<dbReference type="InterPro" id="IPR033443">
    <property type="entry name" value="PROP1-like_PPR_dom"/>
</dbReference>
<evidence type="ECO:0000256" key="2">
    <source>
        <dbReference type="ARBA" id="ARBA00022737"/>
    </source>
</evidence>
<dbReference type="PANTHER" id="PTHR46128">
    <property type="entry name" value="MITOCHONDRIAL GROUP I INTRON SPLICING FACTOR CCM1"/>
    <property type="match status" value="1"/>
</dbReference>
<evidence type="ECO:0000259" key="4">
    <source>
        <dbReference type="Pfam" id="PF17177"/>
    </source>
</evidence>
<feature type="repeat" description="PPR" evidence="3">
    <location>
        <begin position="314"/>
        <end position="348"/>
    </location>
</feature>
<keyword evidence="2" id="KW-0677">Repeat</keyword>
<evidence type="ECO:0000256" key="1">
    <source>
        <dbReference type="ARBA" id="ARBA00007626"/>
    </source>
</evidence>
<feature type="repeat" description="PPR" evidence="3">
    <location>
        <begin position="419"/>
        <end position="453"/>
    </location>
</feature>
<dbReference type="InterPro" id="IPR011990">
    <property type="entry name" value="TPR-like_helical_dom_sf"/>
</dbReference>
<dbReference type="PROSITE" id="PS51375">
    <property type="entry name" value="PPR"/>
    <property type="match status" value="7"/>
</dbReference>
<proteinExistence type="inferred from homology"/>
<dbReference type="Proteomes" id="UP000604046">
    <property type="component" value="Unassembled WGS sequence"/>
</dbReference>
<feature type="repeat" description="PPR" evidence="3">
    <location>
        <begin position="244"/>
        <end position="278"/>
    </location>
</feature>
<dbReference type="OrthoDB" id="411645at2759"/>